<feature type="transmembrane region" description="Helical" evidence="1">
    <location>
        <begin position="150"/>
        <end position="171"/>
    </location>
</feature>
<gene>
    <name evidence="2" type="ORF">FHP08_16570</name>
</gene>
<proteinExistence type="predicted"/>
<name>A0A5C8NSS3_9BURK</name>
<dbReference type="RefSeq" id="WP_147705599.1">
    <property type="nucleotide sequence ID" value="NZ_VDUY01000007.1"/>
</dbReference>
<dbReference type="Proteomes" id="UP000321548">
    <property type="component" value="Unassembled WGS sequence"/>
</dbReference>
<dbReference type="EMBL" id="VDUY01000007">
    <property type="protein sequence ID" value="TXL63905.1"/>
    <property type="molecule type" value="Genomic_DNA"/>
</dbReference>
<keyword evidence="1" id="KW-0472">Membrane</keyword>
<keyword evidence="1" id="KW-1133">Transmembrane helix</keyword>
<keyword evidence="3" id="KW-1185">Reference proteome</keyword>
<feature type="transmembrane region" description="Helical" evidence="1">
    <location>
        <begin position="197"/>
        <end position="218"/>
    </location>
</feature>
<reference evidence="2 3" key="1">
    <citation type="submission" date="2019-06" db="EMBL/GenBank/DDBJ databases">
        <title>Quisquiliibacterium sp. nov., isolated from a maize field.</title>
        <authorList>
            <person name="Lin S.-Y."/>
            <person name="Tsai C.-F."/>
            <person name="Young C.-C."/>
        </authorList>
    </citation>
    <scope>NUCLEOTIDE SEQUENCE [LARGE SCALE GENOMIC DNA]</scope>
    <source>
        <strain evidence="2 3">CC-CFT501</strain>
    </source>
</reference>
<dbReference type="Pfam" id="PF03929">
    <property type="entry name" value="PepSY_TM"/>
    <property type="match status" value="1"/>
</dbReference>
<keyword evidence="1" id="KW-0812">Transmembrane</keyword>
<evidence type="ECO:0000256" key="1">
    <source>
        <dbReference type="SAM" id="Phobius"/>
    </source>
</evidence>
<accession>A0A5C8NSS3</accession>
<feature type="transmembrane region" description="Helical" evidence="1">
    <location>
        <begin position="27"/>
        <end position="49"/>
    </location>
</feature>
<comment type="caution">
    <text evidence="2">The sequence shown here is derived from an EMBL/GenBank/DDBJ whole genome shotgun (WGS) entry which is preliminary data.</text>
</comment>
<organism evidence="2 3">
    <name type="scientific">Zeimonas arvi</name>
    <dbReference type="NCBI Taxonomy" id="2498847"/>
    <lineage>
        <taxon>Bacteria</taxon>
        <taxon>Pseudomonadati</taxon>
        <taxon>Pseudomonadota</taxon>
        <taxon>Betaproteobacteria</taxon>
        <taxon>Burkholderiales</taxon>
        <taxon>Burkholderiaceae</taxon>
        <taxon>Zeimonas</taxon>
    </lineage>
</organism>
<feature type="transmembrane region" description="Helical" evidence="1">
    <location>
        <begin position="337"/>
        <end position="360"/>
    </location>
</feature>
<evidence type="ECO:0000313" key="3">
    <source>
        <dbReference type="Proteomes" id="UP000321548"/>
    </source>
</evidence>
<sequence length="376" mass="40276">MPGEPASVPPSVARVRARRLWLAAHRWLGLAVGVVLFVSAVTGSAMLVADPLDEVLGDRLHRVAEPGPVDYRAVLARLAADIAQDASLTLRPPREKDESFQAMVRGEWSGTIFLHPSTGDVLGRRGETQGAMGLLFALHASLFAGEPGKAVLTLAAAGYLGMLASGVYLWWPSGWRQAWSIRLSGSGLRALFDLHRVTGALFGLLVMVSVATGAYMAWPPLAAAVTKLGMASPAGPPRVAGGPPSIEAVVLAVEHARTMFPDAMVGYVQVPAGADMPVRIRLRLPDDPHPNGLTSVWAHPDSAEIVQVNRWTDLDPGTRAYAYIYPLHSGELWGLPWTILVFASGVLLATGAVTGMLLWWRRRRPARPARTATRPG</sequence>
<dbReference type="AlphaFoldDB" id="A0A5C8NSS3"/>
<dbReference type="InterPro" id="IPR005625">
    <property type="entry name" value="PepSY-ass_TM"/>
</dbReference>
<protein>
    <submittedName>
        <fullName evidence="2">PepSY domain-containing protein</fullName>
    </submittedName>
</protein>
<dbReference type="PANTHER" id="PTHR34219">
    <property type="entry name" value="IRON-REGULATED INNER MEMBRANE PROTEIN-RELATED"/>
    <property type="match status" value="1"/>
</dbReference>
<dbReference type="OrthoDB" id="7238323at2"/>
<evidence type="ECO:0000313" key="2">
    <source>
        <dbReference type="EMBL" id="TXL63905.1"/>
    </source>
</evidence>